<evidence type="ECO:0000256" key="1">
    <source>
        <dbReference type="SAM" id="Phobius"/>
    </source>
</evidence>
<feature type="transmembrane region" description="Helical" evidence="1">
    <location>
        <begin position="100"/>
        <end position="121"/>
    </location>
</feature>
<reference evidence="2" key="1">
    <citation type="submission" date="2018-05" db="EMBL/GenBank/DDBJ databases">
        <authorList>
            <person name="Lanie J.A."/>
            <person name="Ng W.-L."/>
            <person name="Kazmierczak K.M."/>
            <person name="Andrzejewski T.M."/>
            <person name="Davidsen T.M."/>
            <person name="Wayne K.J."/>
            <person name="Tettelin H."/>
            <person name="Glass J.I."/>
            <person name="Rusch D."/>
            <person name="Podicherti R."/>
            <person name="Tsui H.-C.T."/>
            <person name="Winkler M.E."/>
        </authorList>
    </citation>
    <scope>NUCLEOTIDE SEQUENCE</scope>
</reference>
<name>A0A382G8C3_9ZZZZ</name>
<feature type="transmembrane region" description="Helical" evidence="1">
    <location>
        <begin position="71"/>
        <end position="88"/>
    </location>
</feature>
<accession>A0A382G8C3</accession>
<sequence>KMKDKIIGLFVTVGTCVAIIVLVSDQAGVSPLAFVSATSFLFVAGFGGGLTYMRKNKYSDNELITVLKNNLILGGWMGFIVGMIFVLSDSVGTDSLGPGMSASAVTLLYGYIGGYLIEAFYEK</sequence>
<evidence type="ECO:0008006" key="3">
    <source>
        <dbReference type="Google" id="ProtNLM"/>
    </source>
</evidence>
<organism evidence="2">
    <name type="scientific">marine metagenome</name>
    <dbReference type="NCBI Taxonomy" id="408172"/>
    <lineage>
        <taxon>unclassified sequences</taxon>
        <taxon>metagenomes</taxon>
        <taxon>ecological metagenomes</taxon>
    </lineage>
</organism>
<proteinExistence type="predicted"/>
<feature type="non-terminal residue" evidence="2">
    <location>
        <position position="1"/>
    </location>
</feature>
<feature type="transmembrane region" description="Helical" evidence="1">
    <location>
        <begin position="7"/>
        <end position="24"/>
    </location>
</feature>
<gene>
    <name evidence="2" type="ORF">METZ01_LOCUS223956</name>
</gene>
<keyword evidence="1" id="KW-0812">Transmembrane</keyword>
<keyword evidence="1" id="KW-1133">Transmembrane helix</keyword>
<dbReference type="AlphaFoldDB" id="A0A382G8C3"/>
<keyword evidence="1" id="KW-0472">Membrane</keyword>
<evidence type="ECO:0000313" key="2">
    <source>
        <dbReference type="EMBL" id="SVB71102.1"/>
    </source>
</evidence>
<protein>
    <recommendedName>
        <fullName evidence="3">MotA/TolQ/ExbB proton channel domain-containing protein</fullName>
    </recommendedName>
</protein>
<dbReference type="EMBL" id="UINC01053954">
    <property type="protein sequence ID" value="SVB71102.1"/>
    <property type="molecule type" value="Genomic_DNA"/>
</dbReference>
<feature type="transmembrane region" description="Helical" evidence="1">
    <location>
        <begin position="30"/>
        <end position="50"/>
    </location>
</feature>